<gene>
    <name evidence="1" type="ORF">BDV28DRAFT_155259</name>
</gene>
<keyword evidence="2" id="KW-1185">Reference proteome</keyword>
<evidence type="ECO:0000313" key="1">
    <source>
        <dbReference type="EMBL" id="KAE8355652.1"/>
    </source>
</evidence>
<name>A0A5N6ZDD1_9EURO</name>
<dbReference type="Proteomes" id="UP000327118">
    <property type="component" value="Unassembled WGS sequence"/>
</dbReference>
<accession>A0A5N6ZDD1</accession>
<sequence length="565" mass="64138">MAIPQIWHRKFTRASGLDSDALMTANASPATCNLRMYVVADGAHVDRSTLPKAGDSWFNPHCRLLGVVDFQVQGQSSADIIFIVGSDEVHNSARFLQVASWDGNAFHYYAVEDINGDSNDRKLTYQASSFDAFTDGSPYDMSYIGPFNGHVNGACIMKELHDPWYHWQANRDLKGCLSQQQIDLFKRLPYLSSPWALFSRVTSAEDLETNVVTPLVNKWFNLHANRDFNGQHNAQPANLHRWMAHLLLTTTINIATGSRVAAVFEHHKQAGSELPLRSPKDLFMNFELLTRDQFSNINAYTNRRDQGPLASFSPEFSLNNYQSAIRSLRISLIQEWGSKTPPNPNVKVEQLQKGTLGGGKQTDSYDVTNFLVVKEYTEGDHIYFVALQASLEDSVGVLNLPNNLVSDKLRLSIILLDFFNPVYSWRRGVLMRYLPRTTILVNGTYDMEATFIANIPRFQSYLNKVRSRLGTIEGLTDYLRLAESHRRIYRPLPPDEFGMTLPYALELPTTWKLIEMKEDATVTDIPERGLKFLRCWTGTLHGYDPHLLPPDGCYAQARWGRCSRQ</sequence>
<protein>
    <submittedName>
        <fullName evidence="1">Uncharacterized protein</fullName>
    </submittedName>
</protein>
<evidence type="ECO:0000313" key="2">
    <source>
        <dbReference type="Proteomes" id="UP000327118"/>
    </source>
</evidence>
<dbReference type="AlphaFoldDB" id="A0A5N6ZDD1"/>
<proteinExistence type="predicted"/>
<organism evidence="1 2">
    <name type="scientific">Aspergillus coremiiformis</name>
    <dbReference type="NCBI Taxonomy" id="138285"/>
    <lineage>
        <taxon>Eukaryota</taxon>
        <taxon>Fungi</taxon>
        <taxon>Dikarya</taxon>
        <taxon>Ascomycota</taxon>
        <taxon>Pezizomycotina</taxon>
        <taxon>Eurotiomycetes</taxon>
        <taxon>Eurotiomycetidae</taxon>
        <taxon>Eurotiales</taxon>
        <taxon>Aspergillaceae</taxon>
        <taxon>Aspergillus</taxon>
        <taxon>Aspergillus subgen. Circumdati</taxon>
    </lineage>
</organism>
<dbReference type="EMBL" id="ML739049">
    <property type="protein sequence ID" value="KAE8355652.1"/>
    <property type="molecule type" value="Genomic_DNA"/>
</dbReference>
<reference evidence="2" key="1">
    <citation type="submission" date="2019-04" db="EMBL/GenBank/DDBJ databases">
        <title>Friends and foes A comparative genomics studyof 23 Aspergillus species from section Flavi.</title>
        <authorList>
            <consortium name="DOE Joint Genome Institute"/>
            <person name="Kjaerbolling I."/>
            <person name="Vesth T."/>
            <person name="Frisvad J.C."/>
            <person name="Nybo J.L."/>
            <person name="Theobald S."/>
            <person name="Kildgaard S."/>
            <person name="Isbrandt T."/>
            <person name="Kuo A."/>
            <person name="Sato A."/>
            <person name="Lyhne E.K."/>
            <person name="Kogle M.E."/>
            <person name="Wiebenga A."/>
            <person name="Kun R.S."/>
            <person name="Lubbers R.J."/>
            <person name="Makela M.R."/>
            <person name="Barry K."/>
            <person name="Chovatia M."/>
            <person name="Clum A."/>
            <person name="Daum C."/>
            <person name="Haridas S."/>
            <person name="He G."/>
            <person name="LaButti K."/>
            <person name="Lipzen A."/>
            <person name="Mondo S."/>
            <person name="Riley R."/>
            <person name="Salamov A."/>
            <person name="Simmons B.A."/>
            <person name="Magnuson J.K."/>
            <person name="Henrissat B."/>
            <person name="Mortensen U.H."/>
            <person name="Larsen T.O."/>
            <person name="Devries R.P."/>
            <person name="Grigoriev I.V."/>
            <person name="Machida M."/>
            <person name="Baker S.E."/>
            <person name="Andersen M.R."/>
        </authorList>
    </citation>
    <scope>NUCLEOTIDE SEQUENCE [LARGE SCALE GENOMIC DNA]</scope>
    <source>
        <strain evidence="2">CBS 553.77</strain>
    </source>
</reference>
<dbReference type="OrthoDB" id="6132182at2759"/>